<name>A0A5B7JG07_PORTR</name>
<evidence type="ECO:0000313" key="2">
    <source>
        <dbReference type="Proteomes" id="UP000324222"/>
    </source>
</evidence>
<reference evidence="1 2" key="1">
    <citation type="submission" date="2019-05" db="EMBL/GenBank/DDBJ databases">
        <title>Another draft genome of Portunus trituberculatus and its Hox gene families provides insights of decapod evolution.</title>
        <authorList>
            <person name="Jeong J.-H."/>
            <person name="Song I."/>
            <person name="Kim S."/>
            <person name="Choi T."/>
            <person name="Kim D."/>
            <person name="Ryu S."/>
            <person name="Kim W."/>
        </authorList>
    </citation>
    <scope>NUCLEOTIDE SEQUENCE [LARGE SCALE GENOMIC DNA]</scope>
    <source>
        <tissue evidence="1">Muscle</tissue>
    </source>
</reference>
<evidence type="ECO:0000313" key="1">
    <source>
        <dbReference type="EMBL" id="MPC96961.1"/>
    </source>
</evidence>
<keyword evidence="2" id="KW-1185">Reference proteome</keyword>
<dbReference type="EMBL" id="VSRR010108019">
    <property type="protein sequence ID" value="MPC96961.1"/>
    <property type="molecule type" value="Genomic_DNA"/>
</dbReference>
<dbReference type="AlphaFoldDB" id="A0A5B7JG07"/>
<sequence>MKIKIKPLVDNTRTIHSPVQDINSISNSSSSLAQLTTKTACNVA</sequence>
<dbReference type="Proteomes" id="UP000324222">
    <property type="component" value="Unassembled WGS sequence"/>
</dbReference>
<gene>
    <name evidence="1" type="ORF">E2C01_092244</name>
</gene>
<accession>A0A5B7JG07</accession>
<comment type="caution">
    <text evidence="1">The sequence shown here is derived from an EMBL/GenBank/DDBJ whole genome shotgun (WGS) entry which is preliminary data.</text>
</comment>
<proteinExistence type="predicted"/>
<organism evidence="1 2">
    <name type="scientific">Portunus trituberculatus</name>
    <name type="common">Swimming crab</name>
    <name type="synonym">Neptunus trituberculatus</name>
    <dbReference type="NCBI Taxonomy" id="210409"/>
    <lineage>
        <taxon>Eukaryota</taxon>
        <taxon>Metazoa</taxon>
        <taxon>Ecdysozoa</taxon>
        <taxon>Arthropoda</taxon>
        <taxon>Crustacea</taxon>
        <taxon>Multicrustacea</taxon>
        <taxon>Malacostraca</taxon>
        <taxon>Eumalacostraca</taxon>
        <taxon>Eucarida</taxon>
        <taxon>Decapoda</taxon>
        <taxon>Pleocyemata</taxon>
        <taxon>Brachyura</taxon>
        <taxon>Eubrachyura</taxon>
        <taxon>Portunoidea</taxon>
        <taxon>Portunidae</taxon>
        <taxon>Portuninae</taxon>
        <taxon>Portunus</taxon>
    </lineage>
</organism>
<protein>
    <submittedName>
        <fullName evidence="1">Uncharacterized protein</fullName>
    </submittedName>
</protein>